<dbReference type="InterPro" id="IPR036390">
    <property type="entry name" value="WH_DNA-bd_sf"/>
</dbReference>
<dbReference type="STRING" id="1804984.AYM40_26140"/>
<sequence length="104" mass="11443">MKKVDETSEKLLLSARQSSLDHLMAQRGMRQLASKLNDALRPLDISAAQFCLLSLLYRDDAPNASELAQEMQSETAHVSSQLSVSDRSLTPYRHAPGEATIVST</sequence>
<dbReference type="KEGG" id="buz:AYM40_26140"/>
<protein>
    <recommendedName>
        <fullName evidence="4">MarR family transcriptional regulator</fullName>
    </recommendedName>
</protein>
<dbReference type="AlphaFoldDB" id="A0A160FSE0"/>
<name>A0A160FSE0_9BURK</name>
<feature type="compositionally biased region" description="Polar residues" evidence="1">
    <location>
        <begin position="70"/>
        <end position="88"/>
    </location>
</feature>
<gene>
    <name evidence="2" type="ORF">AYM40_26140</name>
</gene>
<evidence type="ECO:0000313" key="2">
    <source>
        <dbReference type="EMBL" id="ANB75792.1"/>
    </source>
</evidence>
<keyword evidence="3" id="KW-1185">Reference proteome</keyword>
<dbReference type="RefSeq" id="WP_063499064.1">
    <property type="nucleotide sequence ID" value="NZ_CP014579.1"/>
</dbReference>
<organism evidence="2 3">
    <name type="scientific">Paraburkholderia phytofirmans OLGA172</name>
    <dbReference type="NCBI Taxonomy" id="1417228"/>
    <lineage>
        <taxon>Bacteria</taxon>
        <taxon>Pseudomonadati</taxon>
        <taxon>Pseudomonadota</taxon>
        <taxon>Betaproteobacteria</taxon>
        <taxon>Burkholderiales</taxon>
        <taxon>Burkholderiaceae</taxon>
        <taxon>Paraburkholderia</taxon>
    </lineage>
</organism>
<evidence type="ECO:0000313" key="3">
    <source>
        <dbReference type="Proteomes" id="UP000076852"/>
    </source>
</evidence>
<dbReference type="Proteomes" id="UP000076852">
    <property type="component" value="Chromosome 2"/>
</dbReference>
<reference evidence="2 3" key="1">
    <citation type="journal article" date="2016" name="Gene">
        <title>PacBio SMRT assembly of a complex multi-replicon genome reveals chlorocatechol degradative operon in a region of genome plasticity.</title>
        <authorList>
            <person name="Ricker N."/>
            <person name="Shen S.Y."/>
            <person name="Goordial J."/>
            <person name="Jin S."/>
            <person name="Fulthorpe R.R."/>
        </authorList>
    </citation>
    <scope>NUCLEOTIDE SEQUENCE [LARGE SCALE GENOMIC DNA]</scope>
    <source>
        <strain evidence="2 3">OLGA172</strain>
    </source>
</reference>
<dbReference type="SUPFAM" id="SSF46785">
    <property type="entry name" value="Winged helix' DNA-binding domain"/>
    <property type="match status" value="1"/>
</dbReference>
<dbReference type="Gene3D" id="1.10.10.10">
    <property type="entry name" value="Winged helix-like DNA-binding domain superfamily/Winged helix DNA-binding domain"/>
    <property type="match status" value="1"/>
</dbReference>
<feature type="region of interest" description="Disordered" evidence="1">
    <location>
        <begin position="67"/>
        <end position="104"/>
    </location>
</feature>
<dbReference type="EMBL" id="CP014579">
    <property type="protein sequence ID" value="ANB75792.1"/>
    <property type="molecule type" value="Genomic_DNA"/>
</dbReference>
<evidence type="ECO:0008006" key="4">
    <source>
        <dbReference type="Google" id="ProtNLM"/>
    </source>
</evidence>
<dbReference type="InterPro" id="IPR036388">
    <property type="entry name" value="WH-like_DNA-bd_sf"/>
</dbReference>
<accession>A0A160FSE0</accession>
<evidence type="ECO:0000256" key="1">
    <source>
        <dbReference type="SAM" id="MobiDB-lite"/>
    </source>
</evidence>
<dbReference type="OrthoDB" id="9112777at2"/>
<proteinExistence type="predicted"/>